<evidence type="ECO:0000313" key="2">
    <source>
        <dbReference type="EMBL" id="CAA9474249.1"/>
    </source>
</evidence>
<feature type="region of interest" description="Disordered" evidence="1">
    <location>
        <begin position="1"/>
        <end position="23"/>
    </location>
</feature>
<organism evidence="2">
    <name type="scientific">uncultured Solirubrobacteraceae bacterium</name>
    <dbReference type="NCBI Taxonomy" id="1162706"/>
    <lineage>
        <taxon>Bacteria</taxon>
        <taxon>Bacillati</taxon>
        <taxon>Actinomycetota</taxon>
        <taxon>Thermoleophilia</taxon>
        <taxon>Solirubrobacterales</taxon>
        <taxon>Solirubrobacteraceae</taxon>
        <taxon>environmental samples</taxon>
    </lineage>
</organism>
<proteinExistence type="predicted"/>
<reference evidence="2" key="1">
    <citation type="submission" date="2020-02" db="EMBL/GenBank/DDBJ databases">
        <authorList>
            <person name="Meier V. D."/>
        </authorList>
    </citation>
    <scope>NUCLEOTIDE SEQUENCE</scope>
    <source>
        <strain evidence="2">AVDCRST_MAG85</strain>
    </source>
</reference>
<evidence type="ECO:0000256" key="1">
    <source>
        <dbReference type="SAM" id="MobiDB-lite"/>
    </source>
</evidence>
<feature type="non-terminal residue" evidence="2">
    <location>
        <position position="23"/>
    </location>
</feature>
<name>A0A6J4RHY2_9ACTN</name>
<sequence length="23" mass="2595">WARRSSSSSWSAPRWPSTSRTAS</sequence>
<accession>A0A6J4RHY2</accession>
<dbReference type="EMBL" id="CADCVT010000021">
    <property type="protein sequence ID" value="CAA9474249.1"/>
    <property type="molecule type" value="Genomic_DNA"/>
</dbReference>
<gene>
    <name evidence="2" type="ORF">AVDCRST_MAG85-180</name>
</gene>
<protein>
    <submittedName>
        <fullName evidence="2">Uncharacterized protein</fullName>
    </submittedName>
</protein>
<dbReference type="AlphaFoldDB" id="A0A6J4RHY2"/>
<feature type="non-terminal residue" evidence="2">
    <location>
        <position position="1"/>
    </location>
</feature>